<evidence type="ECO:0000256" key="1">
    <source>
        <dbReference type="SAM" id="MobiDB-lite"/>
    </source>
</evidence>
<sequence length="1041" mass="110042">MFGRWRRRRGRPRGGGDDELPQTRLLVATMMFGGTPNERDVEELRNIALRRPLDLAGTSDPVALLRVSAALGGEPVAHFSVGAASPGPTERGGVASAEEIDAIGRAEALHERFDATHDPRHLDAAEVLFTLVLRTEPVAEVRAAALNGLGKCRWSRYEAFSQRADIDEAVDRLREALAVVPAGHRMVPALRANLAGALFVRWDVATRTDDLDEGIAEIRAALDATGPADAIRVSRLNSLGIALLKKGFALGDSSALDECVDTLTRALRAGRAAGEAASAAAAASNLAEALRLRHGLADGDDPEDLVTAAELAREALAATPPSDPLWARYQSNLSLVLLALYLARREAADLAEGVAASRGALAATPERHPNRVERLGIHAQLTRLEFERSAGIDHTAGVNVSLTPPPELPDHLSRASLDLLRAAVRAAEEAAAATPRGHALHSANRLFLASVRFLRDVTTGVPGRFGEDHDETVRDLAALAGDVAVPTSQRVWAARQCAAARLMTAMTSTGEASAAAGRDALAAFGLATELLPRTAGRSLPRADRQRLLARFAGLARDAAACALRVLDTDPGAALRLLEHGRGVLLGQAIDARDDLTELRAAHPELADRYQELCRALDRPEDASFLSPGGSPGGGVVGGGAGGAPLAGEDRHALAARRDALVEAVRRLPGYADFLRPPAPKELARAAAPHGPVALLNVSGLGSDALLVQDGRVWSVPLPDVRYAELLGTARDFAENVRRAGDTALPLAEQAAAQRRVVAVLGWLWEAVAEPVLTALGFTGPPPEGRPPPRMWWIPTGPLAALPLHAAGLPDTPGASTLDRVVSSYATTVRELLWARARPVAGRRSLLAVALRDAPGVPRLPRVEHEVARLAERLPVAHTLSGAQARHGAVLAALPHHTWAHVACHAVSPATASAGGELLLYDHERRPLSTADIARLRLERAELAYLSACDTVRGHEALADEALHIAGAFHSAGFRHVIGTLWPVDDEEAAEIADAFYAGVASGRTLGDASGAARALHEAVRARRAENPHTPTLWAAHLHYGA</sequence>
<feature type="region of interest" description="Disordered" evidence="1">
    <location>
        <begin position="1"/>
        <end position="21"/>
    </location>
</feature>
<name>A0A3M2L560_9ACTN</name>
<accession>A0A3M2L560</accession>
<dbReference type="InterPro" id="IPR011990">
    <property type="entry name" value="TPR-like_helical_dom_sf"/>
</dbReference>
<dbReference type="Pfam" id="PF12770">
    <property type="entry name" value="CHAT"/>
    <property type="match status" value="1"/>
</dbReference>
<dbReference type="InterPro" id="IPR024983">
    <property type="entry name" value="CHAT_dom"/>
</dbReference>
<evidence type="ECO:0000313" key="4">
    <source>
        <dbReference type="Proteomes" id="UP000278673"/>
    </source>
</evidence>
<evidence type="ECO:0000259" key="2">
    <source>
        <dbReference type="Pfam" id="PF12770"/>
    </source>
</evidence>
<feature type="domain" description="CHAT" evidence="2">
    <location>
        <begin position="759"/>
        <end position="1040"/>
    </location>
</feature>
<dbReference type="AlphaFoldDB" id="A0A3M2L560"/>
<protein>
    <submittedName>
        <fullName evidence="3">CHAT domain-containing protein</fullName>
    </submittedName>
</protein>
<dbReference type="Proteomes" id="UP000278673">
    <property type="component" value="Unassembled WGS sequence"/>
</dbReference>
<reference evidence="3 4" key="1">
    <citation type="submission" date="2018-10" db="EMBL/GenBank/DDBJ databases">
        <title>Isolation, diversity and antifungal activity of actinobacteria from wheat.</title>
        <authorList>
            <person name="Han C."/>
        </authorList>
    </citation>
    <scope>NUCLEOTIDE SEQUENCE [LARGE SCALE GENOMIC DNA]</scope>
    <source>
        <strain evidence="3 4">NEAU-YY642</strain>
    </source>
</reference>
<dbReference type="Gene3D" id="1.25.40.10">
    <property type="entry name" value="Tetratricopeptide repeat domain"/>
    <property type="match status" value="1"/>
</dbReference>
<proteinExistence type="predicted"/>
<organism evidence="3 4">
    <name type="scientific">Streptomyces triticirhizae</name>
    <dbReference type="NCBI Taxonomy" id="2483353"/>
    <lineage>
        <taxon>Bacteria</taxon>
        <taxon>Bacillati</taxon>
        <taxon>Actinomycetota</taxon>
        <taxon>Actinomycetes</taxon>
        <taxon>Kitasatosporales</taxon>
        <taxon>Streptomycetaceae</taxon>
        <taxon>Streptomyces</taxon>
    </lineage>
</organism>
<feature type="compositionally biased region" description="Basic residues" evidence="1">
    <location>
        <begin position="1"/>
        <end position="12"/>
    </location>
</feature>
<keyword evidence="4" id="KW-1185">Reference proteome</keyword>
<dbReference type="EMBL" id="RFFJ01000198">
    <property type="protein sequence ID" value="RMI32524.1"/>
    <property type="molecule type" value="Genomic_DNA"/>
</dbReference>
<evidence type="ECO:0000313" key="3">
    <source>
        <dbReference type="EMBL" id="RMI32524.1"/>
    </source>
</evidence>
<comment type="caution">
    <text evidence="3">The sequence shown here is derived from an EMBL/GenBank/DDBJ whole genome shotgun (WGS) entry which is preliminary data.</text>
</comment>
<gene>
    <name evidence="3" type="ORF">EBN88_25005</name>
</gene>